<feature type="region of interest" description="Disordered" evidence="7">
    <location>
        <begin position="1"/>
        <end position="20"/>
    </location>
</feature>
<evidence type="ECO:0000313" key="12">
    <source>
        <dbReference type="Proteomes" id="UP000276899"/>
    </source>
</evidence>
<dbReference type="STRING" id="1278298.GCA_000428685_00151"/>
<evidence type="ECO:0000256" key="4">
    <source>
        <dbReference type="ARBA" id="ARBA00022840"/>
    </source>
</evidence>
<accession>A0A448KAQ5</accession>
<dbReference type="PROSITE" id="PS50893">
    <property type="entry name" value="ABC_TRANSPORTER_2"/>
    <property type="match status" value="1"/>
</dbReference>
<dbReference type="SMART" id="SM00382">
    <property type="entry name" value="AAA"/>
    <property type="match status" value="1"/>
</dbReference>
<keyword evidence="6 8" id="KW-0472">Membrane</keyword>
<dbReference type="Gene3D" id="3.40.50.300">
    <property type="entry name" value="P-loop containing nucleotide triphosphate hydrolases"/>
    <property type="match status" value="1"/>
</dbReference>
<evidence type="ECO:0000313" key="11">
    <source>
        <dbReference type="EMBL" id="VEG74011.1"/>
    </source>
</evidence>
<keyword evidence="12" id="KW-1185">Reference proteome</keyword>
<evidence type="ECO:0000259" key="10">
    <source>
        <dbReference type="PROSITE" id="PS50929"/>
    </source>
</evidence>
<dbReference type="InterPro" id="IPR027417">
    <property type="entry name" value="P-loop_NTPase"/>
</dbReference>
<dbReference type="Pfam" id="PF00664">
    <property type="entry name" value="ABC_membrane"/>
    <property type="match status" value="1"/>
</dbReference>
<dbReference type="GO" id="GO:0005524">
    <property type="term" value="F:ATP binding"/>
    <property type="evidence" value="ECO:0007669"/>
    <property type="project" value="UniProtKB-KW"/>
</dbReference>
<dbReference type="InterPro" id="IPR039421">
    <property type="entry name" value="Type_1_exporter"/>
</dbReference>
<dbReference type="EC" id="3.6.3.-" evidence="11"/>
<dbReference type="SUPFAM" id="SSF90123">
    <property type="entry name" value="ABC transporter transmembrane region"/>
    <property type="match status" value="1"/>
</dbReference>
<organism evidence="11 12">
    <name type="scientific">Actinomyces slackii</name>
    <dbReference type="NCBI Taxonomy" id="52774"/>
    <lineage>
        <taxon>Bacteria</taxon>
        <taxon>Bacillati</taxon>
        <taxon>Actinomycetota</taxon>
        <taxon>Actinomycetes</taxon>
        <taxon>Actinomycetales</taxon>
        <taxon>Actinomycetaceae</taxon>
        <taxon>Actinomyces</taxon>
    </lineage>
</organism>
<dbReference type="PROSITE" id="PS50929">
    <property type="entry name" value="ABC_TM1F"/>
    <property type="match status" value="1"/>
</dbReference>
<name>A0A448KAQ5_9ACTO</name>
<dbReference type="GO" id="GO:0005886">
    <property type="term" value="C:plasma membrane"/>
    <property type="evidence" value="ECO:0007669"/>
    <property type="project" value="UniProtKB-SubCell"/>
</dbReference>
<evidence type="ECO:0000256" key="8">
    <source>
        <dbReference type="SAM" id="Phobius"/>
    </source>
</evidence>
<dbReference type="InterPro" id="IPR003593">
    <property type="entry name" value="AAA+_ATPase"/>
</dbReference>
<feature type="transmembrane region" description="Helical" evidence="8">
    <location>
        <begin position="83"/>
        <end position="105"/>
    </location>
</feature>
<keyword evidence="11" id="KW-0378">Hydrolase</keyword>
<dbReference type="PANTHER" id="PTHR43394:SF1">
    <property type="entry name" value="ATP-BINDING CASSETTE SUB-FAMILY B MEMBER 10, MITOCHONDRIAL"/>
    <property type="match status" value="1"/>
</dbReference>
<dbReference type="GO" id="GO:0015421">
    <property type="term" value="F:ABC-type oligopeptide transporter activity"/>
    <property type="evidence" value="ECO:0007669"/>
    <property type="project" value="TreeGrafter"/>
</dbReference>
<dbReference type="Gene3D" id="1.20.1560.10">
    <property type="entry name" value="ABC transporter type 1, transmembrane domain"/>
    <property type="match status" value="1"/>
</dbReference>
<feature type="domain" description="ABC transmembrane type-1" evidence="10">
    <location>
        <begin position="46"/>
        <end position="325"/>
    </location>
</feature>
<dbReference type="CDD" id="cd03228">
    <property type="entry name" value="ABCC_MRP_Like"/>
    <property type="match status" value="1"/>
</dbReference>
<dbReference type="PROSITE" id="PS00211">
    <property type="entry name" value="ABC_TRANSPORTER_1"/>
    <property type="match status" value="1"/>
</dbReference>
<keyword evidence="3" id="KW-0547">Nucleotide-binding</keyword>
<keyword evidence="2 8" id="KW-0812">Transmembrane</keyword>
<keyword evidence="4 11" id="KW-0067">ATP-binding</keyword>
<evidence type="ECO:0000256" key="6">
    <source>
        <dbReference type="ARBA" id="ARBA00023136"/>
    </source>
</evidence>
<proteinExistence type="predicted"/>
<dbReference type="Pfam" id="PF00005">
    <property type="entry name" value="ABC_tran"/>
    <property type="match status" value="1"/>
</dbReference>
<feature type="domain" description="ABC transporter" evidence="9">
    <location>
        <begin position="364"/>
        <end position="584"/>
    </location>
</feature>
<evidence type="ECO:0000256" key="3">
    <source>
        <dbReference type="ARBA" id="ARBA00022741"/>
    </source>
</evidence>
<evidence type="ECO:0000256" key="5">
    <source>
        <dbReference type="ARBA" id="ARBA00022989"/>
    </source>
</evidence>
<dbReference type="PANTHER" id="PTHR43394">
    <property type="entry name" value="ATP-DEPENDENT PERMEASE MDL1, MITOCHONDRIAL"/>
    <property type="match status" value="1"/>
</dbReference>
<dbReference type="EMBL" id="LR134363">
    <property type="protein sequence ID" value="VEG74011.1"/>
    <property type="molecule type" value="Genomic_DNA"/>
</dbReference>
<feature type="transmembrane region" description="Helical" evidence="8">
    <location>
        <begin position="260"/>
        <end position="282"/>
    </location>
</feature>
<dbReference type="InterPro" id="IPR011527">
    <property type="entry name" value="ABC1_TM_dom"/>
</dbReference>
<comment type="subcellular location">
    <subcellularLocation>
        <location evidence="1">Cell membrane</location>
        <topology evidence="1">Multi-pass membrane protein</topology>
    </subcellularLocation>
</comment>
<dbReference type="Proteomes" id="UP000276899">
    <property type="component" value="Chromosome"/>
</dbReference>
<dbReference type="RefSeq" id="WP_051280950.1">
    <property type="nucleotide sequence ID" value="NZ_CBCRWE010000005.1"/>
</dbReference>
<evidence type="ECO:0000256" key="7">
    <source>
        <dbReference type="SAM" id="MobiDB-lite"/>
    </source>
</evidence>
<dbReference type="InterPro" id="IPR003439">
    <property type="entry name" value="ABC_transporter-like_ATP-bd"/>
</dbReference>
<evidence type="ECO:0000256" key="1">
    <source>
        <dbReference type="ARBA" id="ARBA00004651"/>
    </source>
</evidence>
<evidence type="ECO:0000259" key="9">
    <source>
        <dbReference type="PROSITE" id="PS50893"/>
    </source>
</evidence>
<keyword evidence="5 8" id="KW-1133">Transmembrane helix</keyword>
<dbReference type="InterPro" id="IPR036640">
    <property type="entry name" value="ABC1_TM_sf"/>
</dbReference>
<evidence type="ECO:0000256" key="2">
    <source>
        <dbReference type="ARBA" id="ARBA00022692"/>
    </source>
</evidence>
<feature type="transmembrane region" description="Helical" evidence="8">
    <location>
        <begin position="150"/>
        <end position="175"/>
    </location>
</feature>
<dbReference type="CDD" id="cd18551">
    <property type="entry name" value="ABC_6TM_LmrA_like"/>
    <property type="match status" value="1"/>
</dbReference>
<gene>
    <name evidence="11" type="primary">bmrA_1</name>
    <name evidence="11" type="ORF">NCTC11923_00628</name>
</gene>
<sequence length="585" mass="62581">MNQSPGREGGPDADGPAWADSAQDLESGPRLRQLWPFLRPLRARIVLGIVLALAGAVASLAQPIVMAQVINATLLEESVARPFALLALLLLLDVVLSGLQAWVLLRAGEDLVLTVRTLLIERIIFWRLPTLRRHRSGDLISRVSNDAGTLRGILSDGTVDVVGSVFMLGGAIWIMIVIDPVLFGCTVAALVLAGASAVALLPQISRETERSNKELGVLSADLDRAVTGFITVITSGMRSLERERLAGDARASWRAGRRAAAWDALTTPILLLGMNLGFLVVFGVGGVRVAEGRLGVAEFISFILYFGILTPPIIMGMTALTTVQRCLGAVGRISEVLDEPVEDPVDGLLDRHYVPDEGSPPFSAALSDVTFRYSMREAPVLDSLSLELETGGLTALLGESGSGKTTTLYLLAGLERPDSGEVLIDGEALTEERAGDVLDGVAVVQQETPVFWGTVRDNLCYGVFPEPSVEEVDEVVERLGLRPLVDSLPGGLDSHIEDHGVSLSGGERQRIAIARALLRRPRLLLLDEPTAQLDGHNERRLLEALRTLRGRTTVMLSTHRSSTAAGADKVVQVSPAGTPVCQSAE</sequence>
<feature type="transmembrane region" description="Helical" evidence="8">
    <location>
        <begin position="302"/>
        <end position="323"/>
    </location>
</feature>
<feature type="transmembrane region" description="Helical" evidence="8">
    <location>
        <begin position="45"/>
        <end position="71"/>
    </location>
</feature>
<dbReference type="KEGG" id="asla:NCTC11923_00628"/>
<dbReference type="InterPro" id="IPR017871">
    <property type="entry name" value="ABC_transporter-like_CS"/>
</dbReference>
<dbReference type="AlphaFoldDB" id="A0A448KAQ5"/>
<protein>
    <submittedName>
        <fullName evidence="11">Multidrug resistance ABC transporter ATP-binding/permease protein BmrA</fullName>
        <ecNumber evidence="11">3.6.3.-</ecNumber>
    </submittedName>
</protein>
<dbReference type="GO" id="GO:0016887">
    <property type="term" value="F:ATP hydrolysis activity"/>
    <property type="evidence" value="ECO:0007669"/>
    <property type="project" value="InterPro"/>
</dbReference>
<dbReference type="SUPFAM" id="SSF52540">
    <property type="entry name" value="P-loop containing nucleoside triphosphate hydrolases"/>
    <property type="match status" value="1"/>
</dbReference>
<reference evidence="11 12" key="1">
    <citation type="submission" date="2018-12" db="EMBL/GenBank/DDBJ databases">
        <authorList>
            <consortium name="Pathogen Informatics"/>
        </authorList>
    </citation>
    <scope>NUCLEOTIDE SEQUENCE [LARGE SCALE GENOMIC DNA]</scope>
    <source>
        <strain evidence="11 12">NCTC11923</strain>
    </source>
</reference>